<dbReference type="GO" id="GO:0016020">
    <property type="term" value="C:membrane"/>
    <property type="evidence" value="ECO:0007669"/>
    <property type="project" value="UniProtKB-SubCell"/>
</dbReference>
<evidence type="ECO:0000256" key="5">
    <source>
        <dbReference type="SAM" id="MobiDB-lite"/>
    </source>
</evidence>
<sequence length="345" mass="36728">MGEFAFFKLVNDYLGAKVDAFGLQLMGRFMTWATAIALTLVTLWILVAGYRIVTGQSREPMMALVTSLTRIAVIVGVATSMSVFGGSLHQAFTNDLDREVHRLFTGDGSETSAEAIDENLAYMQVALSAIDAVQIVDGDQQMYDEKMRALLFAGFGTASPPMTAGAMLLLYKFTLALFIGLGPLFILCLIFEQTKDLFRRWLMYGIGTLFSMAMLSAVTAIALELASRVAVALWMAKAANGLLGTDTEGLTTQAMQQGGIGLLLTVLIVTVPAAAAMFFQGTVGSFAVISAFGSGASAPSGQQTPANYSQPPTNVSRQQGVEEGPQAFPGLAHRPPKSLPPTGER</sequence>
<keyword evidence="2 6" id="KW-0812">Transmembrane</keyword>
<proteinExistence type="predicted"/>
<accession>A0A371K744</accession>
<dbReference type="EMBL" id="QTSU01000001">
    <property type="protein sequence ID" value="RDZ29725.1"/>
    <property type="molecule type" value="Genomic_DNA"/>
</dbReference>
<dbReference type="OrthoDB" id="5634624at2"/>
<gene>
    <name evidence="7" type="ORF">DX914_06845</name>
</gene>
<dbReference type="Pfam" id="PF04610">
    <property type="entry name" value="TrbL"/>
    <property type="match status" value="1"/>
</dbReference>
<evidence type="ECO:0000256" key="4">
    <source>
        <dbReference type="ARBA" id="ARBA00023136"/>
    </source>
</evidence>
<feature type="compositionally biased region" description="Polar residues" evidence="5">
    <location>
        <begin position="302"/>
        <end position="319"/>
    </location>
</feature>
<dbReference type="InterPro" id="IPR007688">
    <property type="entry name" value="Conjugal_tfr_TrbL/VirB6"/>
</dbReference>
<feature type="transmembrane region" description="Helical" evidence="6">
    <location>
        <begin position="260"/>
        <end position="279"/>
    </location>
</feature>
<dbReference type="GO" id="GO:0030255">
    <property type="term" value="P:protein secretion by the type IV secretion system"/>
    <property type="evidence" value="ECO:0007669"/>
    <property type="project" value="InterPro"/>
</dbReference>
<feature type="transmembrane region" description="Helical" evidence="6">
    <location>
        <begin position="29"/>
        <end position="50"/>
    </location>
</feature>
<feature type="transmembrane region" description="Helical" evidence="6">
    <location>
        <begin position="202"/>
        <end position="223"/>
    </location>
</feature>
<reference evidence="7 8" key="1">
    <citation type="submission" date="2018-08" db="EMBL/GenBank/DDBJ databases">
        <title>Lysobacter sp. zong2l5, whole genome shotgun sequence.</title>
        <authorList>
            <person name="Zhang X."/>
            <person name="Feng G."/>
            <person name="Zhu H."/>
        </authorList>
    </citation>
    <scope>NUCLEOTIDE SEQUENCE [LARGE SCALE GENOMIC DNA]</scope>
    <source>
        <strain evidence="8">zong2l5</strain>
    </source>
</reference>
<organism evidence="7 8">
    <name type="scientific">Lysobacter silvisoli</name>
    <dbReference type="NCBI Taxonomy" id="2293254"/>
    <lineage>
        <taxon>Bacteria</taxon>
        <taxon>Pseudomonadati</taxon>
        <taxon>Pseudomonadota</taxon>
        <taxon>Gammaproteobacteria</taxon>
        <taxon>Lysobacterales</taxon>
        <taxon>Lysobacteraceae</taxon>
        <taxon>Lysobacter</taxon>
    </lineage>
</organism>
<feature type="transmembrane region" description="Helical" evidence="6">
    <location>
        <begin position="62"/>
        <end position="84"/>
    </location>
</feature>
<comment type="caution">
    <text evidence="7">The sequence shown here is derived from an EMBL/GenBank/DDBJ whole genome shotgun (WGS) entry which is preliminary data.</text>
</comment>
<feature type="transmembrane region" description="Helical" evidence="6">
    <location>
        <begin position="169"/>
        <end position="190"/>
    </location>
</feature>
<keyword evidence="4 6" id="KW-0472">Membrane</keyword>
<feature type="region of interest" description="Disordered" evidence="5">
    <location>
        <begin position="300"/>
        <end position="345"/>
    </location>
</feature>
<protein>
    <submittedName>
        <fullName evidence="7">Type VI secretion protein</fullName>
    </submittedName>
</protein>
<evidence type="ECO:0000256" key="3">
    <source>
        <dbReference type="ARBA" id="ARBA00022989"/>
    </source>
</evidence>
<keyword evidence="3 6" id="KW-1133">Transmembrane helix</keyword>
<evidence type="ECO:0000256" key="2">
    <source>
        <dbReference type="ARBA" id="ARBA00022692"/>
    </source>
</evidence>
<keyword evidence="8" id="KW-1185">Reference proteome</keyword>
<name>A0A371K744_9GAMM</name>
<evidence type="ECO:0000313" key="7">
    <source>
        <dbReference type="EMBL" id="RDZ29725.1"/>
    </source>
</evidence>
<evidence type="ECO:0000256" key="1">
    <source>
        <dbReference type="ARBA" id="ARBA00004141"/>
    </source>
</evidence>
<evidence type="ECO:0000256" key="6">
    <source>
        <dbReference type="SAM" id="Phobius"/>
    </source>
</evidence>
<dbReference type="Proteomes" id="UP000264492">
    <property type="component" value="Unassembled WGS sequence"/>
</dbReference>
<evidence type="ECO:0000313" key="8">
    <source>
        <dbReference type="Proteomes" id="UP000264492"/>
    </source>
</evidence>
<dbReference type="AlphaFoldDB" id="A0A371K744"/>
<comment type="subcellular location">
    <subcellularLocation>
        <location evidence="1">Membrane</location>
        <topology evidence="1">Multi-pass membrane protein</topology>
    </subcellularLocation>
</comment>